<dbReference type="InterPro" id="IPR056016">
    <property type="entry name" value="DUF7595"/>
</dbReference>
<evidence type="ECO:0000313" key="2">
    <source>
        <dbReference type="EMBL" id="CAL4982636.1"/>
    </source>
</evidence>
<dbReference type="InterPro" id="IPR036047">
    <property type="entry name" value="F-box-like_dom_sf"/>
</dbReference>
<gene>
    <name evidence="2" type="ORF">URODEC1_LOCUS56706</name>
</gene>
<dbReference type="SMART" id="SM00256">
    <property type="entry name" value="FBOX"/>
    <property type="match status" value="1"/>
</dbReference>
<dbReference type="PANTHER" id="PTHR35828:SF16">
    <property type="entry name" value="F-BOX DOMAIN-CONTAINING PROTEIN"/>
    <property type="match status" value="1"/>
</dbReference>
<dbReference type="CDD" id="cd09917">
    <property type="entry name" value="F-box_SF"/>
    <property type="match status" value="1"/>
</dbReference>
<dbReference type="PANTHER" id="PTHR35828">
    <property type="entry name" value="OS08G0203800 PROTEIN-RELATED"/>
    <property type="match status" value="1"/>
</dbReference>
<feature type="domain" description="F-box" evidence="1">
    <location>
        <begin position="3"/>
        <end position="50"/>
    </location>
</feature>
<dbReference type="AlphaFoldDB" id="A0ABC9ALX1"/>
<dbReference type="Gene3D" id="1.20.1280.50">
    <property type="match status" value="1"/>
</dbReference>
<accession>A0ABC9ALX1</accession>
<dbReference type="SUPFAM" id="SSF81383">
    <property type="entry name" value="F-box domain"/>
    <property type="match status" value="1"/>
</dbReference>
<reference evidence="2 3" key="2">
    <citation type="submission" date="2024-10" db="EMBL/GenBank/DDBJ databases">
        <authorList>
            <person name="Ryan C."/>
        </authorList>
    </citation>
    <scope>NUCLEOTIDE SEQUENCE [LARGE SCALE GENOMIC DNA]</scope>
</reference>
<evidence type="ECO:0000313" key="3">
    <source>
        <dbReference type="Proteomes" id="UP001497457"/>
    </source>
</evidence>
<dbReference type="Proteomes" id="UP001497457">
    <property type="component" value="Chromosome 22rd"/>
</dbReference>
<dbReference type="PROSITE" id="PS50181">
    <property type="entry name" value="FBOX"/>
    <property type="match status" value="1"/>
</dbReference>
<sequence length="388" mass="43631">MDLDLWASLPSDLLIDIFHCLDASDLVRCTCTCKPWRRTIIGNVSSLRPRPDCFNPNLLLGFFYVYWNKASIISEVHLQRAPGPFESLLKATNHDDDDDDDEPECPPSFLPAAASAGVNLSSYDMVLSSRDGFLLLDGSTGDYPCLCNPLTGDCTLVPYPDFKEDTCVLVTGYDFDPPNDDPGVRILAMRVDAIFGYVTTLIETATFGPVIEVESERSLKAYKFFDDAEVICRGAVHWLCKLVNGRKCVLALHLSTGRTWTIKLPKQCQQGYCNVLAASRDGRITLVNQSASNDKTIHVWEHIDGKKWTLQRTIHVLPNLDGLNVAFGPRSGWLLAEVCEEEEEELLIDVERGVCRPIMHLYAKNALGEFRMPYEMDWSTYLSKMKQF</sequence>
<evidence type="ECO:0000259" key="1">
    <source>
        <dbReference type="PROSITE" id="PS50181"/>
    </source>
</evidence>
<keyword evidence="3" id="KW-1185">Reference proteome</keyword>
<dbReference type="InterPro" id="IPR001810">
    <property type="entry name" value="F-box_dom"/>
</dbReference>
<name>A0ABC9ALX1_9POAL</name>
<dbReference type="Pfam" id="PF12937">
    <property type="entry name" value="F-box-like"/>
    <property type="match status" value="1"/>
</dbReference>
<dbReference type="Pfam" id="PF24523">
    <property type="entry name" value="DUF7595"/>
    <property type="match status" value="1"/>
</dbReference>
<proteinExistence type="predicted"/>
<dbReference type="EMBL" id="OZ075132">
    <property type="protein sequence ID" value="CAL4982636.1"/>
    <property type="molecule type" value="Genomic_DNA"/>
</dbReference>
<organism evidence="2 3">
    <name type="scientific">Urochloa decumbens</name>
    <dbReference type="NCBI Taxonomy" id="240449"/>
    <lineage>
        <taxon>Eukaryota</taxon>
        <taxon>Viridiplantae</taxon>
        <taxon>Streptophyta</taxon>
        <taxon>Embryophyta</taxon>
        <taxon>Tracheophyta</taxon>
        <taxon>Spermatophyta</taxon>
        <taxon>Magnoliopsida</taxon>
        <taxon>Liliopsida</taxon>
        <taxon>Poales</taxon>
        <taxon>Poaceae</taxon>
        <taxon>PACMAD clade</taxon>
        <taxon>Panicoideae</taxon>
        <taxon>Panicodae</taxon>
        <taxon>Paniceae</taxon>
        <taxon>Melinidinae</taxon>
        <taxon>Urochloa</taxon>
    </lineage>
</organism>
<reference evidence="3" key="1">
    <citation type="submission" date="2024-06" db="EMBL/GenBank/DDBJ databases">
        <authorList>
            <person name="Ryan C."/>
        </authorList>
    </citation>
    <scope>NUCLEOTIDE SEQUENCE [LARGE SCALE GENOMIC DNA]</scope>
</reference>
<protein>
    <recommendedName>
        <fullName evidence="1">F-box domain-containing protein</fullName>
    </recommendedName>
</protein>